<dbReference type="GO" id="GO:0016811">
    <property type="term" value="F:hydrolase activity, acting on carbon-nitrogen (but not peptide) bonds, in linear amides"/>
    <property type="evidence" value="ECO:0007669"/>
    <property type="project" value="InterPro"/>
</dbReference>
<keyword evidence="2 6" id="KW-0812">Transmembrane</keyword>
<accession>A0A6C0ENU4</accession>
<feature type="transmembrane region" description="Helical" evidence="6">
    <location>
        <begin position="148"/>
        <end position="165"/>
    </location>
</feature>
<evidence type="ECO:0000256" key="2">
    <source>
        <dbReference type="ARBA" id="ARBA00022692"/>
    </source>
</evidence>
<name>A0A6C0ENU4_9ZZZZ</name>
<feature type="transmembrane region" description="Helical" evidence="6">
    <location>
        <begin position="25"/>
        <end position="47"/>
    </location>
</feature>
<dbReference type="InterPro" id="IPR008901">
    <property type="entry name" value="ACER"/>
</dbReference>
<evidence type="ECO:0000256" key="1">
    <source>
        <dbReference type="ARBA" id="ARBA00004141"/>
    </source>
</evidence>
<proteinExistence type="predicted"/>
<dbReference type="PANTHER" id="PTHR46187">
    <property type="entry name" value="ALKALINE CERAMIDASE 3"/>
    <property type="match status" value="1"/>
</dbReference>
<keyword evidence="5 6" id="KW-0472">Membrane</keyword>
<dbReference type="GO" id="GO:0005789">
    <property type="term" value="C:endoplasmic reticulum membrane"/>
    <property type="evidence" value="ECO:0007669"/>
    <property type="project" value="TreeGrafter"/>
</dbReference>
<dbReference type="AlphaFoldDB" id="A0A6C0ENU4"/>
<evidence type="ECO:0000256" key="4">
    <source>
        <dbReference type="ARBA" id="ARBA00022989"/>
    </source>
</evidence>
<dbReference type="EMBL" id="MN738892">
    <property type="protein sequence ID" value="QHT30163.1"/>
    <property type="molecule type" value="Genomic_DNA"/>
</dbReference>
<evidence type="ECO:0008006" key="8">
    <source>
        <dbReference type="Google" id="ProtNLM"/>
    </source>
</evidence>
<evidence type="ECO:0000256" key="3">
    <source>
        <dbReference type="ARBA" id="ARBA00022801"/>
    </source>
</evidence>
<reference evidence="7" key="1">
    <citation type="journal article" date="2020" name="Nature">
        <title>Giant virus diversity and host interactions through global metagenomics.</title>
        <authorList>
            <person name="Schulz F."/>
            <person name="Roux S."/>
            <person name="Paez-Espino D."/>
            <person name="Jungbluth S."/>
            <person name="Walsh D.A."/>
            <person name="Denef V.J."/>
            <person name="McMahon K.D."/>
            <person name="Konstantinidis K.T."/>
            <person name="Eloe-Fadrosh E.A."/>
            <person name="Kyrpides N.C."/>
            <person name="Woyke T."/>
        </authorList>
    </citation>
    <scope>NUCLEOTIDE SEQUENCE</scope>
    <source>
        <strain evidence="7">GVMAG-M-3300009149-34</strain>
    </source>
</reference>
<dbReference type="GO" id="GO:0006672">
    <property type="term" value="P:ceramide metabolic process"/>
    <property type="evidence" value="ECO:0007669"/>
    <property type="project" value="InterPro"/>
</dbReference>
<comment type="subcellular location">
    <subcellularLocation>
        <location evidence="1">Membrane</location>
        <topology evidence="1">Multi-pass membrane protein</topology>
    </subcellularLocation>
</comment>
<feature type="transmembrane region" description="Helical" evidence="6">
    <location>
        <begin position="103"/>
        <end position="128"/>
    </location>
</feature>
<feature type="transmembrane region" description="Helical" evidence="6">
    <location>
        <begin position="185"/>
        <end position="202"/>
    </location>
</feature>
<sequence>MNEINYYWGIPDASVSFCENKYERYFWIAEYHNTISSLCYVIMGLLIMRSKLKFLGQLLCCVGIGAMLLHATLRHLSQMGDEMSMLALSFYSLKELRPQISKYLIYPLLISYCLFSKYFAIFFITFTVMQLLTAKYTRRKINKKNKKWIILYFVSFISGLICWLLDQLCRTQFGTGLEPYQMHAWWHFFTAAAIGFGYTALLN</sequence>
<keyword evidence="3" id="KW-0378">Hydrolase</keyword>
<keyword evidence="4 6" id="KW-1133">Transmembrane helix</keyword>
<evidence type="ECO:0000313" key="7">
    <source>
        <dbReference type="EMBL" id="QHT30163.1"/>
    </source>
</evidence>
<dbReference type="Pfam" id="PF05875">
    <property type="entry name" value="Ceramidase"/>
    <property type="match status" value="1"/>
</dbReference>
<dbReference type="PANTHER" id="PTHR46187:SF3">
    <property type="entry name" value="ALKALINE CERAMIDASE 3"/>
    <property type="match status" value="1"/>
</dbReference>
<organism evidence="7">
    <name type="scientific">viral metagenome</name>
    <dbReference type="NCBI Taxonomy" id="1070528"/>
    <lineage>
        <taxon>unclassified sequences</taxon>
        <taxon>metagenomes</taxon>
        <taxon>organismal metagenomes</taxon>
    </lineage>
</organism>
<feature type="transmembrane region" description="Helical" evidence="6">
    <location>
        <begin position="54"/>
        <end position="73"/>
    </location>
</feature>
<protein>
    <recommendedName>
        <fullName evidence="8">Ceramidase</fullName>
    </recommendedName>
</protein>
<evidence type="ECO:0000256" key="6">
    <source>
        <dbReference type="SAM" id="Phobius"/>
    </source>
</evidence>
<evidence type="ECO:0000256" key="5">
    <source>
        <dbReference type="ARBA" id="ARBA00023136"/>
    </source>
</evidence>